<evidence type="ECO:0000259" key="14">
    <source>
        <dbReference type="Pfam" id="PF14295"/>
    </source>
</evidence>
<dbReference type="Pfam" id="PF02434">
    <property type="entry name" value="Fringe"/>
    <property type="match status" value="1"/>
</dbReference>
<proteinExistence type="inferred from homology"/>
<dbReference type="STRING" id="246404.A0A507CVT0"/>
<evidence type="ECO:0000256" key="8">
    <source>
        <dbReference type="ARBA" id="ARBA00022741"/>
    </source>
</evidence>
<keyword evidence="9" id="KW-0735">Signal-anchor</keyword>
<accession>A0A507CVT0</accession>
<dbReference type="AlphaFoldDB" id="A0A507CVT0"/>
<dbReference type="GO" id="GO:0016020">
    <property type="term" value="C:membrane"/>
    <property type="evidence" value="ECO:0007669"/>
    <property type="project" value="UniProtKB-SubCell"/>
</dbReference>
<evidence type="ECO:0000256" key="4">
    <source>
        <dbReference type="ARBA" id="ARBA00012557"/>
    </source>
</evidence>
<evidence type="ECO:0000256" key="1">
    <source>
        <dbReference type="ARBA" id="ARBA00004606"/>
    </source>
</evidence>
<evidence type="ECO:0000313" key="15">
    <source>
        <dbReference type="EMBL" id="TPX43274.1"/>
    </source>
</evidence>
<feature type="domain" description="Apple" evidence="14">
    <location>
        <begin position="388"/>
        <end position="433"/>
    </location>
</feature>
<protein>
    <recommendedName>
        <fullName evidence="4">N-acetylgalactosaminide beta-1,3-galactosyltransferase</fullName>
        <ecNumber evidence="4">2.4.1.122</ecNumber>
    </recommendedName>
</protein>
<keyword evidence="11" id="KW-0472">Membrane</keyword>
<comment type="pathway">
    <text evidence="2">Protein modification; protein glycosylation.</text>
</comment>
<keyword evidence="5" id="KW-0328">Glycosyltransferase</keyword>
<evidence type="ECO:0000256" key="2">
    <source>
        <dbReference type="ARBA" id="ARBA00004922"/>
    </source>
</evidence>
<feature type="region of interest" description="Disordered" evidence="12">
    <location>
        <begin position="625"/>
        <end position="644"/>
    </location>
</feature>
<reference evidence="15 16" key="1">
    <citation type="journal article" date="2019" name="Sci. Rep.">
        <title>Comparative genomics of chytrid fungi reveal insights into the obligate biotrophic and pathogenic lifestyle of Synchytrium endobioticum.</title>
        <authorList>
            <person name="van de Vossenberg B.T.L.H."/>
            <person name="Warris S."/>
            <person name="Nguyen H.D.T."/>
            <person name="van Gent-Pelzer M.P.E."/>
            <person name="Joly D.L."/>
            <person name="van de Geest H.C."/>
            <person name="Bonants P.J.M."/>
            <person name="Smith D.S."/>
            <person name="Levesque C.A."/>
            <person name="van der Lee T.A.J."/>
        </authorList>
    </citation>
    <scope>NUCLEOTIDE SEQUENCE [LARGE SCALE GENOMIC DNA]</scope>
    <source>
        <strain evidence="15 16">CBS 675.73</strain>
    </source>
</reference>
<name>A0A507CVT0_9FUNG</name>
<dbReference type="EMBL" id="QEAP01001572">
    <property type="protein sequence ID" value="TPX43274.1"/>
    <property type="molecule type" value="Genomic_DNA"/>
</dbReference>
<comment type="subcellular location">
    <subcellularLocation>
        <location evidence="1">Membrane</location>
        <topology evidence="1">Single-pass type II membrane protein</topology>
    </subcellularLocation>
</comment>
<dbReference type="InterPro" id="IPR036872">
    <property type="entry name" value="CH_dom_sf"/>
</dbReference>
<dbReference type="GO" id="GO:0000166">
    <property type="term" value="F:nucleotide binding"/>
    <property type="evidence" value="ECO:0007669"/>
    <property type="project" value="UniProtKB-KW"/>
</dbReference>
<dbReference type="Gene3D" id="1.10.418.10">
    <property type="entry name" value="Calponin-like domain"/>
    <property type="match status" value="1"/>
</dbReference>
<keyword evidence="10" id="KW-1133">Transmembrane helix</keyword>
<organism evidence="15 16">
    <name type="scientific">Chytriomyces confervae</name>
    <dbReference type="NCBI Taxonomy" id="246404"/>
    <lineage>
        <taxon>Eukaryota</taxon>
        <taxon>Fungi</taxon>
        <taxon>Fungi incertae sedis</taxon>
        <taxon>Chytridiomycota</taxon>
        <taxon>Chytridiomycota incertae sedis</taxon>
        <taxon>Chytridiomycetes</taxon>
        <taxon>Chytridiales</taxon>
        <taxon>Chytriomycetaceae</taxon>
        <taxon>Chytriomyces</taxon>
    </lineage>
</organism>
<evidence type="ECO:0000256" key="3">
    <source>
        <dbReference type="ARBA" id="ARBA00006462"/>
    </source>
</evidence>
<evidence type="ECO:0000256" key="6">
    <source>
        <dbReference type="ARBA" id="ARBA00022679"/>
    </source>
</evidence>
<dbReference type="OrthoDB" id="414175at2759"/>
<dbReference type="Gene3D" id="3.90.550.50">
    <property type="match status" value="1"/>
</dbReference>
<comment type="similarity">
    <text evidence="3">Belongs to the glycosyltransferase 31 family. Beta3-Gal-T subfamily.</text>
</comment>
<gene>
    <name evidence="15" type="ORF">CcCBS67573_g10463</name>
</gene>
<feature type="non-terminal residue" evidence="15">
    <location>
        <position position="873"/>
    </location>
</feature>
<sequence>MKPHRKLLNLIAILTCLIALLTSLYSISIQVSVHFTHRNPTFEAHSASDSDAINSATSNVSIAIALKTGRETLHTRVPMQMLTFLRGHKEFLLLGDASGHALGVTKMTDVLLGAYEEAQKVVDAAGGLKNRTAAFEDYRKALIMAELEDALKKRSEAASKGRLAKRGSLGLGLDPAKDRVKSGEEDWSGGWALDAHKNLPGLKLVYKKYPNVDWYLMIDDDSYVMMDNLKMHLQKLDPNKKHYIGQMNRFKGCDGVSEYGTGPHFAQGGAGIVISRGAMVAMMENIDDCIVRYKDCWAGDIRVGLCLRDSAIPIHHQVGFHGIPPTKDFIFPTNPCEVPFVFHHVLPLQMQMLHSIELHFRSSMPQRQSTMGDVFQTFLPYAGTHENTDRPGGDFLKGSMETAKECETRCIETEKCVAWVHDANDQKGVCWMKGFPPPIVEGTKGRTSGVITSRNALEWSQQVLTPYISVGVVARPTDYTRSWQNGIAILCLIHLMDASLVPDIDGIVDWLSASGSSDHSKHLLVLKDLRIVYSASQSQWTESCQRALSIAKKTVGVTLDAQLLSTLKCSEEQVIQMIDAFRNRIGSAQVSSTTTIRSISTEEVPGKQSNGVQSIATSNLTTTTTTTSTLSSAGTATPTQFTDAPTEFSQYSSSDRNIVVERADILPRAAPVIPTPTSAEVEKKSESGYGGIKSFWEVLGGGKSGSSTTTTTTTTTLNTSNSSPEVSTASVPPAQTIARSAIVEKSVSETPKVEALNGSASAQSTTVVTTSTVTSETNGKEVTVAHPAASETAITGEIKVTEDAHKPSYLESFVETMSHAFDGPVPTPESSNVAKPARRVISVTKRSSTPTVADTVVTEKTTITSREVVESPT</sequence>
<dbReference type="InterPro" id="IPR003378">
    <property type="entry name" value="Fringe-like_glycosylTrfase"/>
</dbReference>
<keyword evidence="8" id="KW-0547">Nucleotide-binding</keyword>
<feature type="compositionally biased region" description="Low complexity" evidence="12">
    <location>
        <begin position="625"/>
        <end position="639"/>
    </location>
</feature>
<dbReference type="InterPro" id="IPR026050">
    <property type="entry name" value="C1GALT1/C1GALT1_chp1"/>
</dbReference>
<evidence type="ECO:0000256" key="10">
    <source>
        <dbReference type="ARBA" id="ARBA00022989"/>
    </source>
</evidence>
<dbReference type="GO" id="GO:0016263">
    <property type="term" value="F:glycoprotein-N-acetylgalactosamine 3-beta-galactosyltransferase activity"/>
    <property type="evidence" value="ECO:0007669"/>
    <property type="project" value="UniProtKB-EC"/>
</dbReference>
<comment type="caution">
    <text evidence="15">The sequence shown here is derived from an EMBL/GenBank/DDBJ whole genome shotgun (WGS) entry which is preliminary data.</text>
</comment>
<keyword evidence="6" id="KW-0808">Transferase</keyword>
<evidence type="ECO:0000256" key="7">
    <source>
        <dbReference type="ARBA" id="ARBA00022692"/>
    </source>
</evidence>
<dbReference type="EC" id="2.4.1.122" evidence="4"/>
<feature type="compositionally biased region" description="Low complexity" evidence="12">
    <location>
        <begin position="705"/>
        <end position="723"/>
    </location>
</feature>
<evidence type="ECO:0000313" key="16">
    <source>
        <dbReference type="Proteomes" id="UP000320333"/>
    </source>
</evidence>
<feature type="region of interest" description="Disordered" evidence="12">
    <location>
        <begin position="702"/>
        <end position="731"/>
    </location>
</feature>
<evidence type="ECO:0000259" key="13">
    <source>
        <dbReference type="Pfam" id="PF02434"/>
    </source>
</evidence>
<evidence type="ECO:0000256" key="9">
    <source>
        <dbReference type="ARBA" id="ARBA00022968"/>
    </source>
</evidence>
<dbReference type="PANTHER" id="PTHR23033:SF47">
    <property type="entry name" value="APPLE DOMAIN-CONTAINING PROTEIN-RELATED"/>
    <property type="match status" value="1"/>
</dbReference>
<dbReference type="InterPro" id="IPR003609">
    <property type="entry name" value="Pan_app"/>
</dbReference>
<feature type="domain" description="Fringe-like glycosyltransferase" evidence="13">
    <location>
        <begin position="212"/>
        <end position="326"/>
    </location>
</feature>
<evidence type="ECO:0000256" key="5">
    <source>
        <dbReference type="ARBA" id="ARBA00022676"/>
    </source>
</evidence>
<dbReference type="Proteomes" id="UP000320333">
    <property type="component" value="Unassembled WGS sequence"/>
</dbReference>
<evidence type="ECO:0000256" key="11">
    <source>
        <dbReference type="ARBA" id="ARBA00023136"/>
    </source>
</evidence>
<dbReference type="PANTHER" id="PTHR23033">
    <property type="entry name" value="BETA1,3-GALACTOSYLTRANSFERASE"/>
    <property type="match status" value="1"/>
</dbReference>
<dbReference type="Pfam" id="PF14295">
    <property type="entry name" value="PAN_4"/>
    <property type="match status" value="1"/>
</dbReference>
<dbReference type="Gene3D" id="3.50.4.10">
    <property type="entry name" value="Hepatocyte Growth Factor"/>
    <property type="match status" value="1"/>
</dbReference>
<keyword evidence="16" id="KW-1185">Reference proteome</keyword>
<evidence type="ECO:0000256" key="12">
    <source>
        <dbReference type="SAM" id="MobiDB-lite"/>
    </source>
</evidence>
<keyword evidence="7" id="KW-0812">Transmembrane</keyword>